<keyword evidence="2" id="KW-1185">Reference proteome</keyword>
<evidence type="ECO:0000313" key="1">
    <source>
        <dbReference type="EMBL" id="ACY89723.1"/>
    </source>
</evidence>
<protein>
    <submittedName>
        <fullName evidence="1">Uncharacterized protein</fullName>
    </submittedName>
</protein>
<reference evidence="1 2" key="1">
    <citation type="journal article" date="2010" name="J. Bacteriol.">
        <title>Short-term signatures of evolutionary change in the Salmonella enterica serovar typhimurium 14028 genome.</title>
        <authorList>
            <person name="Jarvik T."/>
            <person name="Smillie C."/>
            <person name="Groisman E.A."/>
            <person name="Ochman H."/>
        </authorList>
    </citation>
    <scope>NUCLEOTIDE SEQUENCE [LARGE SCALE GENOMIC DNA]</scope>
    <source>
        <strain evidence="2">14028s / SGSC 2262</strain>
    </source>
</reference>
<accession>A0A0F6B5C9</accession>
<name>A0A0F6B5C9_SALT1</name>
<dbReference type="Proteomes" id="UP000002695">
    <property type="component" value="Chromosome"/>
</dbReference>
<dbReference type="EMBL" id="CP001363">
    <property type="protein sequence ID" value="ACY89723.1"/>
    <property type="molecule type" value="Genomic_DNA"/>
</dbReference>
<sequence>MNVWWSWRELNPRPKFLHPRYYMLSQSLHSPGTCGRTRHYQTSLIRFNASTPGRASARSLLGLTSLDPRPKSGG</sequence>
<dbReference type="KEGG" id="seo:STM14_3301"/>
<gene>
    <name evidence="1" type="ordered locus">STM14_3301</name>
</gene>
<evidence type="ECO:0000313" key="2">
    <source>
        <dbReference type="Proteomes" id="UP000002695"/>
    </source>
</evidence>
<dbReference type="HOGENOM" id="CLU_177820_0_0_6"/>
<dbReference type="AlphaFoldDB" id="A0A0F6B5C9"/>
<organism evidence="1 2">
    <name type="scientific">Salmonella typhimurium (strain 14028s / SGSC 2262)</name>
    <dbReference type="NCBI Taxonomy" id="588858"/>
    <lineage>
        <taxon>Bacteria</taxon>
        <taxon>Pseudomonadati</taxon>
        <taxon>Pseudomonadota</taxon>
        <taxon>Gammaproteobacteria</taxon>
        <taxon>Enterobacterales</taxon>
        <taxon>Enterobacteriaceae</taxon>
        <taxon>Salmonella</taxon>
    </lineage>
</organism>
<proteinExistence type="predicted"/>
<dbReference type="AntiFam" id="ANF00031">
    <property type="entry name" value="Antisense to tmRNA"/>
</dbReference>